<sequence>MQRILLFVALFLCIVLVFDNIKFASASPLESREYSHHAHPPAYNWDLNKIKSWNKIDGPGYLEQP</sequence>
<feature type="signal peptide" evidence="1">
    <location>
        <begin position="1"/>
        <end position="26"/>
    </location>
</feature>
<dbReference type="OrthoDB" id="5897796at2759"/>
<protein>
    <submittedName>
        <fullName evidence="2">Uncharacterized protein</fullName>
    </submittedName>
</protein>
<keyword evidence="1" id="KW-0732">Signal</keyword>
<dbReference type="EMBL" id="CAJEWN010000101">
    <property type="protein sequence ID" value="CAD2164064.1"/>
    <property type="molecule type" value="Genomic_DNA"/>
</dbReference>
<feature type="chain" id="PRO_5027563713" evidence="1">
    <location>
        <begin position="27"/>
        <end position="65"/>
    </location>
</feature>
<reference evidence="2 3" key="1">
    <citation type="submission" date="2020-08" db="EMBL/GenBank/DDBJ databases">
        <authorList>
            <person name="Koutsovoulos G."/>
            <person name="Danchin GJ E."/>
        </authorList>
    </citation>
    <scope>NUCLEOTIDE SEQUENCE [LARGE SCALE GENOMIC DNA]</scope>
</reference>
<evidence type="ECO:0000313" key="2">
    <source>
        <dbReference type="EMBL" id="CAD2164064.1"/>
    </source>
</evidence>
<dbReference type="AlphaFoldDB" id="A0A6V7UR68"/>
<name>A0A6V7UR68_MELEN</name>
<organism evidence="2 3">
    <name type="scientific">Meloidogyne enterolobii</name>
    <name type="common">Root-knot nematode worm</name>
    <name type="synonym">Meloidogyne mayaguensis</name>
    <dbReference type="NCBI Taxonomy" id="390850"/>
    <lineage>
        <taxon>Eukaryota</taxon>
        <taxon>Metazoa</taxon>
        <taxon>Ecdysozoa</taxon>
        <taxon>Nematoda</taxon>
        <taxon>Chromadorea</taxon>
        <taxon>Rhabditida</taxon>
        <taxon>Tylenchina</taxon>
        <taxon>Tylenchomorpha</taxon>
        <taxon>Tylenchoidea</taxon>
        <taxon>Meloidogynidae</taxon>
        <taxon>Meloidogyninae</taxon>
        <taxon>Meloidogyne</taxon>
    </lineage>
</organism>
<proteinExistence type="predicted"/>
<evidence type="ECO:0000313" key="3">
    <source>
        <dbReference type="Proteomes" id="UP000580250"/>
    </source>
</evidence>
<evidence type="ECO:0000256" key="1">
    <source>
        <dbReference type="SAM" id="SignalP"/>
    </source>
</evidence>
<dbReference type="Proteomes" id="UP000580250">
    <property type="component" value="Unassembled WGS sequence"/>
</dbReference>
<gene>
    <name evidence="2" type="ORF">MENT_LOCUS16367</name>
</gene>
<accession>A0A6V7UR68</accession>
<comment type="caution">
    <text evidence="2">The sequence shown here is derived from an EMBL/GenBank/DDBJ whole genome shotgun (WGS) entry which is preliminary data.</text>
</comment>